<dbReference type="OrthoDB" id="2088226at2"/>
<keyword evidence="2" id="KW-1185">Reference proteome</keyword>
<dbReference type="RefSeq" id="WP_090243882.1">
    <property type="nucleotide sequence ID" value="NZ_FNOU01000005.1"/>
</dbReference>
<evidence type="ECO:0000313" key="2">
    <source>
        <dbReference type="Proteomes" id="UP000199652"/>
    </source>
</evidence>
<dbReference type="Proteomes" id="UP000199652">
    <property type="component" value="Unassembled WGS sequence"/>
</dbReference>
<organism evidence="1 2">
    <name type="scientific">Eubacterium barkeri</name>
    <name type="common">Clostridium barkeri</name>
    <dbReference type="NCBI Taxonomy" id="1528"/>
    <lineage>
        <taxon>Bacteria</taxon>
        <taxon>Bacillati</taxon>
        <taxon>Bacillota</taxon>
        <taxon>Clostridia</taxon>
        <taxon>Eubacteriales</taxon>
        <taxon>Eubacteriaceae</taxon>
        <taxon>Eubacterium</taxon>
    </lineage>
</organism>
<evidence type="ECO:0000313" key="1">
    <source>
        <dbReference type="EMBL" id="SDX66696.1"/>
    </source>
</evidence>
<sequence length="72" mass="8208">MKCEFIEKLWEAKQMEMAAFKSLIPEDLRPHVDTIEGEVQAIGRNLLNRLLEPEGTGEKTATSVHKIKISEE</sequence>
<proteinExistence type="predicted"/>
<protein>
    <submittedName>
        <fullName evidence="1">Uncharacterized protein</fullName>
    </submittedName>
</protein>
<name>A0A1H3DJU0_EUBBA</name>
<accession>A0A1H3DJU0</accession>
<reference evidence="2" key="1">
    <citation type="submission" date="2016-10" db="EMBL/GenBank/DDBJ databases">
        <authorList>
            <person name="Varghese N."/>
            <person name="Submissions S."/>
        </authorList>
    </citation>
    <scope>NUCLEOTIDE SEQUENCE [LARGE SCALE GENOMIC DNA]</scope>
    <source>
        <strain evidence="2">VPI 5359</strain>
    </source>
</reference>
<dbReference type="AlphaFoldDB" id="A0A1H3DJU0"/>
<dbReference type="STRING" id="1528.SAMN04488579_10534"/>
<dbReference type="EMBL" id="FNOU01000005">
    <property type="protein sequence ID" value="SDX66696.1"/>
    <property type="molecule type" value="Genomic_DNA"/>
</dbReference>
<gene>
    <name evidence="1" type="ORF">SAMN04488579_10534</name>
</gene>